<gene>
    <name evidence="1" type="ORF">MRN42_09455</name>
</gene>
<evidence type="ECO:0008006" key="2">
    <source>
        <dbReference type="Google" id="ProtNLM"/>
    </source>
</evidence>
<accession>A0AAU6UEG5</accession>
<evidence type="ECO:0000313" key="1">
    <source>
        <dbReference type="EMBL" id="XAG72212.1"/>
    </source>
</evidence>
<protein>
    <recommendedName>
        <fullName evidence="2">C-type lectin domain-containing protein</fullName>
    </recommendedName>
</protein>
<dbReference type="EMBL" id="CP095346">
    <property type="protein sequence ID" value="XAG72212.1"/>
    <property type="molecule type" value="Genomic_DNA"/>
</dbReference>
<dbReference type="AlphaFoldDB" id="A0AAU6UEG5"/>
<organism evidence="1">
    <name type="scientific">bacterium 19NY04SH03</name>
    <dbReference type="NCBI Taxonomy" id="2920647"/>
    <lineage>
        <taxon>Bacteria</taxon>
    </lineage>
</organism>
<name>A0AAU6UEG5_UNCXX</name>
<sequence>MSYQCSKLKLYAVSDWRNYWLIKSTSPVKAVIDALGTSMSWIENPDDNDVVNCMVLIYSGAHESILEAMPCDFDRVLYLNDCSDTYHFRP</sequence>
<reference evidence="1" key="1">
    <citation type="submission" date="2022-03" db="EMBL/GenBank/DDBJ databases">
        <title>Sea Food Isolates.</title>
        <authorList>
            <person name="Li c."/>
        </authorList>
    </citation>
    <scope>NUCLEOTIDE SEQUENCE</scope>
    <source>
        <strain evidence="1">19NY04SH03</strain>
    </source>
</reference>
<proteinExistence type="predicted"/>